<organism evidence="1 2">
    <name type="scientific">Marinicauda algicola</name>
    <dbReference type="NCBI Taxonomy" id="2029849"/>
    <lineage>
        <taxon>Bacteria</taxon>
        <taxon>Pseudomonadati</taxon>
        <taxon>Pseudomonadota</taxon>
        <taxon>Alphaproteobacteria</taxon>
        <taxon>Maricaulales</taxon>
        <taxon>Maricaulaceae</taxon>
        <taxon>Marinicauda</taxon>
    </lineage>
</organism>
<dbReference type="OrthoDB" id="9809136at2"/>
<accession>A0A4S2H048</accession>
<reference evidence="1 2" key="1">
    <citation type="journal article" date="2017" name="Int. J. Syst. Evol. Microbiol.">
        <title>Marinicauda algicola sp. nov., isolated from a marine red alga Rhodosorus marinus.</title>
        <authorList>
            <person name="Jeong S.E."/>
            <person name="Jeon S.H."/>
            <person name="Chun B.H."/>
            <person name="Kim D.W."/>
            <person name="Jeon C.O."/>
        </authorList>
    </citation>
    <scope>NUCLEOTIDE SEQUENCE [LARGE SCALE GENOMIC DNA]</scope>
    <source>
        <strain evidence="1 2">JCM 31718</strain>
    </source>
</reference>
<name>A0A4S2H048_9PROT</name>
<proteinExistence type="predicted"/>
<keyword evidence="2" id="KW-1185">Reference proteome</keyword>
<dbReference type="AlphaFoldDB" id="A0A4S2H048"/>
<dbReference type="Gene3D" id="3.40.1530.20">
    <property type="entry name" value="Protein of unknown function (DUF1491)"/>
    <property type="match status" value="1"/>
</dbReference>
<evidence type="ECO:0000313" key="1">
    <source>
        <dbReference type="EMBL" id="TGY88551.1"/>
    </source>
</evidence>
<dbReference type="EMBL" id="SRXW01000003">
    <property type="protein sequence ID" value="TGY88551.1"/>
    <property type="molecule type" value="Genomic_DNA"/>
</dbReference>
<dbReference type="Proteomes" id="UP000308054">
    <property type="component" value="Unassembled WGS sequence"/>
</dbReference>
<dbReference type="InterPro" id="IPR009964">
    <property type="entry name" value="DUF1491"/>
</dbReference>
<dbReference type="RefSeq" id="WP_135996397.1">
    <property type="nucleotide sequence ID" value="NZ_CP071057.1"/>
</dbReference>
<dbReference type="Pfam" id="PF07372">
    <property type="entry name" value="DUF1491"/>
    <property type="match status" value="1"/>
</dbReference>
<sequence>MSDLKTRFWVDALRWRAESGGAAIYVARRGDPDAGAVLVKVSLLDGTARLFVPVTDFSGERVWSQPLGDSLEEARADAYAARRLEDDPDLWVIEIEDRHGRHFLTEPVEKS</sequence>
<comment type="caution">
    <text evidence="1">The sequence shown here is derived from an EMBL/GenBank/DDBJ whole genome shotgun (WGS) entry which is preliminary data.</text>
</comment>
<gene>
    <name evidence="1" type="ORF">E5163_12115</name>
</gene>
<evidence type="ECO:0000313" key="2">
    <source>
        <dbReference type="Proteomes" id="UP000308054"/>
    </source>
</evidence>
<protein>
    <submittedName>
        <fullName evidence="1">DUF1491 family protein</fullName>
    </submittedName>
</protein>